<gene>
    <name evidence="4" type="ORF">ASPWEDRAFT_56147</name>
</gene>
<dbReference type="RefSeq" id="XP_040694531.1">
    <property type="nucleotide sequence ID" value="XM_040838269.1"/>
</dbReference>
<dbReference type="InterPro" id="IPR051283">
    <property type="entry name" value="Sec_Metabolite_Acyltrans"/>
</dbReference>
<protein>
    <recommendedName>
        <fullName evidence="3">Trichothecene 3-O-acetyltransferase-like N-terminal domain-containing protein</fullName>
    </recommendedName>
</protein>
<dbReference type="GeneID" id="63754117"/>
<organism evidence="4 5">
    <name type="scientific">Aspergillus wentii DTO 134E9</name>
    <dbReference type="NCBI Taxonomy" id="1073089"/>
    <lineage>
        <taxon>Eukaryota</taxon>
        <taxon>Fungi</taxon>
        <taxon>Dikarya</taxon>
        <taxon>Ascomycota</taxon>
        <taxon>Pezizomycotina</taxon>
        <taxon>Eurotiomycetes</taxon>
        <taxon>Eurotiomycetidae</taxon>
        <taxon>Eurotiales</taxon>
        <taxon>Aspergillaceae</taxon>
        <taxon>Aspergillus</taxon>
        <taxon>Aspergillus subgen. Cremei</taxon>
    </lineage>
</organism>
<dbReference type="Gene3D" id="3.30.559.10">
    <property type="entry name" value="Chloramphenicol acetyltransferase-like domain"/>
    <property type="match status" value="2"/>
</dbReference>
<reference evidence="5" key="1">
    <citation type="journal article" date="2017" name="Genome Biol.">
        <title>Comparative genomics reveals high biological diversity and specific adaptations in the industrially and medically important fungal genus Aspergillus.</title>
        <authorList>
            <person name="de Vries R.P."/>
            <person name="Riley R."/>
            <person name="Wiebenga A."/>
            <person name="Aguilar-Osorio G."/>
            <person name="Amillis S."/>
            <person name="Uchima C.A."/>
            <person name="Anderluh G."/>
            <person name="Asadollahi M."/>
            <person name="Askin M."/>
            <person name="Barry K."/>
            <person name="Battaglia E."/>
            <person name="Bayram O."/>
            <person name="Benocci T."/>
            <person name="Braus-Stromeyer S.A."/>
            <person name="Caldana C."/>
            <person name="Canovas D."/>
            <person name="Cerqueira G.C."/>
            <person name="Chen F."/>
            <person name="Chen W."/>
            <person name="Choi C."/>
            <person name="Clum A."/>
            <person name="Dos Santos R.A."/>
            <person name="Damasio A.R."/>
            <person name="Diallinas G."/>
            <person name="Emri T."/>
            <person name="Fekete E."/>
            <person name="Flipphi M."/>
            <person name="Freyberg S."/>
            <person name="Gallo A."/>
            <person name="Gournas C."/>
            <person name="Habgood R."/>
            <person name="Hainaut M."/>
            <person name="Harispe M.L."/>
            <person name="Henrissat B."/>
            <person name="Hilden K.S."/>
            <person name="Hope R."/>
            <person name="Hossain A."/>
            <person name="Karabika E."/>
            <person name="Karaffa L."/>
            <person name="Karanyi Z."/>
            <person name="Krasevec N."/>
            <person name="Kuo A."/>
            <person name="Kusch H."/>
            <person name="LaButti K."/>
            <person name="Lagendijk E.L."/>
            <person name="Lapidus A."/>
            <person name="Levasseur A."/>
            <person name="Lindquist E."/>
            <person name="Lipzen A."/>
            <person name="Logrieco A.F."/>
            <person name="MacCabe A."/>
            <person name="Maekelae M.R."/>
            <person name="Malavazi I."/>
            <person name="Melin P."/>
            <person name="Meyer V."/>
            <person name="Mielnichuk N."/>
            <person name="Miskei M."/>
            <person name="Molnar A.P."/>
            <person name="Mule G."/>
            <person name="Ngan C.Y."/>
            <person name="Orejas M."/>
            <person name="Orosz E."/>
            <person name="Ouedraogo J.P."/>
            <person name="Overkamp K.M."/>
            <person name="Park H.-S."/>
            <person name="Perrone G."/>
            <person name="Piumi F."/>
            <person name="Punt P.J."/>
            <person name="Ram A.F."/>
            <person name="Ramon A."/>
            <person name="Rauscher S."/>
            <person name="Record E."/>
            <person name="Riano-Pachon D.M."/>
            <person name="Robert V."/>
            <person name="Roehrig J."/>
            <person name="Ruller R."/>
            <person name="Salamov A."/>
            <person name="Salih N.S."/>
            <person name="Samson R.A."/>
            <person name="Sandor E."/>
            <person name="Sanguinetti M."/>
            <person name="Schuetze T."/>
            <person name="Sepcic K."/>
            <person name="Shelest E."/>
            <person name="Sherlock G."/>
            <person name="Sophianopoulou V."/>
            <person name="Squina F.M."/>
            <person name="Sun H."/>
            <person name="Susca A."/>
            <person name="Todd R.B."/>
            <person name="Tsang A."/>
            <person name="Unkles S.E."/>
            <person name="van de Wiele N."/>
            <person name="van Rossen-Uffink D."/>
            <person name="Oliveira J.V."/>
            <person name="Vesth T.C."/>
            <person name="Visser J."/>
            <person name="Yu J.-H."/>
            <person name="Zhou M."/>
            <person name="Andersen M.R."/>
            <person name="Archer D.B."/>
            <person name="Baker S.E."/>
            <person name="Benoit I."/>
            <person name="Brakhage A.A."/>
            <person name="Braus G.H."/>
            <person name="Fischer R."/>
            <person name="Frisvad J.C."/>
            <person name="Goldman G.H."/>
            <person name="Houbraken J."/>
            <person name="Oakley B."/>
            <person name="Pocsi I."/>
            <person name="Scazzocchio C."/>
            <person name="Seiboth B."/>
            <person name="vanKuyk P.A."/>
            <person name="Wortman J."/>
            <person name="Dyer P.S."/>
            <person name="Grigoriev I.V."/>
        </authorList>
    </citation>
    <scope>NUCLEOTIDE SEQUENCE [LARGE SCALE GENOMIC DNA]</scope>
    <source>
        <strain evidence="5">DTO 134E9</strain>
    </source>
</reference>
<accession>A0A1L9S113</accession>
<dbReference type="PANTHER" id="PTHR31896">
    <property type="entry name" value="FAMILY REGULATORY PROTEIN, PUTATIVE (AFU_ORTHOLOGUE AFUA_3G14730)-RELATED"/>
    <property type="match status" value="1"/>
</dbReference>
<dbReference type="Proteomes" id="UP000184383">
    <property type="component" value="Unassembled WGS sequence"/>
</dbReference>
<evidence type="ECO:0000259" key="3">
    <source>
        <dbReference type="Pfam" id="PF22664"/>
    </source>
</evidence>
<dbReference type="STRING" id="1073089.A0A1L9S113"/>
<dbReference type="InterPro" id="IPR054710">
    <property type="entry name" value="Tri101-like_N"/>
</dbReference>
<dbReference type="PANTHER" id="PTHR31896:SF64">
    <property type="entry name" value="TRICHOTHECENE 3-O-ACETYLTRANSFERASE"/>
    <property type="match status" value="1"/>
</dbReference>
<keyword evidence="2" id="KW-0012">Acyltransferase</keyword>
<feature type="domain" description="Trichothecene 3-O-acetyltransferase-like N-terminal" evidence="3">
    <location>
        <begin position="34"/>
        <end position="191"/>
    </location>
</feature>
<evidence type="ECO:0000256" key="1">
    <source>
        <dbReference type="ARBA" id="ARBA00022679"/>
    </source>
</evidence>
<dbReference type="EMBL" id="KV878209">
    <property type="protein sequence ID" value="OJJ40855.1"/>
    <property type="molecule type" value="Genomic_DNA"/>
</dbReference>
<dbReference type="InterPro" id="IPR023213">
    <property type="entry name" value="CAT-like_dom_sf"/>
</dbReference>
<dbReference type="AlphaFoldDB" id="A0A1L9S113"/>
<evidence type="ECO:0000256" key="2">
    <source>
        <dbReference type="ARBA" id="ARBA00023315"/>
    </source>
</evidence>
<keyword evidence="5" id="KW-1185">Reference proteome</keyword>
<keyword evidence="1" id="KW-0808">Transferase</keyword>
<evidence type="ECO:0000313" key="5">
    <source>
        <dbReference type="Proteomes" id="UP000184383"/>
    </source>
</evidence>
<dbReference type="GO" id="GO:0016746">
    <property type="term" value="F:acyltransferase activity"/>
    <property type="evidence" value="ECO:0007669"/>
    <property type="project" value="UniProtKB-KW"/>
</dbReference>
<sequence length="464" mass="51568">MIHDDRTHSLHTPHKILENDLLDVLGHQPSLHKLYTQICCVYPIPDPSVHDHVTNTLRTGLDRLAEAFPWLAGHVLNQGADKDITGTFRIIPSDEIPLVVKDLRRVPTAPTMDALREARYPFTMLDEQLIAPCMTINPPGTAIGLVGDTGPVFAVQANFIDGGLILTFAGQHNTMDMTGQASIINLLSKTCSTQPFSEEELSIGNMDKSKIIPLLDDDWQPGSQLDHQMAKPLPQNTQPRSKSTWGYVTFSAASLEALKSQAIQTKDPQTDFISTDDTVSAFIWKCLSRVRACRLEPKTPSTFARAIDARRYMGVPATYPGALSNMTYNTDSIDSLAQQPLGIIASNLRKELDQDLAYKTRALATFLHRCTDKAKILITASVDPSAGIMLSSWAKVNLYDLGFSLGFGRPETVRRPVFVPVESLMYIMPRSPEGELAVALCVRDEDWERLEVDEEWTRYARYVG</sequence>
<proteinExistence type="predicted"/>
<dbReference type="Pfam" id="PF22664">
    <property type="entry name" value="TRI-like_N"/>
    <property type="match status" value="1"/>
</dbReference>
<dbReference type="OrthoDB" id="1862401at2759"/>
<name>A0A1L9S113_ASPWE</name>
<dbReference type="VEuPathDB" id="FungiDB:ASPWEDRAFT_56147"/>
<evidence type="ECO:0000313" key="4">
    <source>
        <dbReference type="EMBL" id="OJJ40855.1"/>
    </source>
</evidence>